<organism evidence="1 2">
    <name type="scientific">Photobacterium galatheae</name>
    <dbReference type="NCBI Taxonomy" id="1654360"/>
    <lineage>
        <taxon>Bacteria</taxon>
        <taxon>Pseudomonadati</taxon>
        <taxon>Pseudomonadota</taxon>
        <taxon>Gammaproteobacteria</taxon>
        <taxon>Vibrionales</taxon>
        <taxon>Vibrionaceae</taxon>
        <taxon>Photobacterium</taxon>
    </lineage>
</organism>
<protein>
    <submittedName>
        <fullName evidence="1">Type VI secretion system protein ImpG</fullName>
    </submittedName>
</protein>
<dbReference type="RefSeq" id="WP_036753228.1">
    <property type="nucleotide sequence ID" value="NZ_JAGSGC010000009.1"/>
</dbReference>
<dbReference type="PIRSF" id="PIRSF028304">
    <property type="entry name" value="UCP028304"/>
    <property type="match status" value="1"/>
</dbReference>
<dbReference type="STRING" id="1654360.EA58_13035"/>
<reference evidence="1 2" key="1">
    <citation type="submission" date="2014-04" db="EMBL/GenBank/DDBJ databases">
        <title>Draft genome sequence of Photobacterium halotolerans S2753: a solonamide, ngercheumicin and holomycin producer.</title>
        <authorList>
            <person name="Machado H.R."/>
            <person name="Gram L."/>
        </authorList>
    </citation>
    <scope>NUCLEOTIDE SEQUENCE [LARGE SCALE GENOMIC DNA]</scope>
    <source>
        <strain evidence="1 2">S2753</strain>
    </source>
</reference>
<dbReference type="InterPro" id="IPR010272">
    <property type="entry name" value="T6SS_TssF"/>
</dbReference>
<dbReference type="PANTHER" id="PTHR35370">
    <property type="entry name" value="CYTOPLASMIC PROTEIN-RELATED-RELATED"/>
    <property type="match status" value="1"/>
</dbReference>
<dbReference type="Pfam" id="PF05947">
    <property type="entry name" value="T6SS_TssF"/>
    <property type="match status" value="1"/>
</dbReference>
<dbReference type="OrthoDB" id="9763676at2"/>
<gene>
    <name evidence="1" type="ORF">EA58_13035</name>
</gene>
<comment type="caution">
    <text evidence="1">The sequence shown here is derived from an EMBL/GenBank/DDBJ whole genome shotgun (WGS) entry which is preliminary data.</text>
</comment>
<dbReference type="NCBIfam" id="TIGR03359">
    <property type="entry name" value="VI_chp_6"/>
    <property type="match status" value="1"/>
</dbReference>
<evidence type="ECO:0000313" key="2">
    <source>
        <dbReference type="Proteomes" id="UP000027192"/>
    </source>
</evidence>
<name>A0A066RPP1_9GAMM</name>
<accession>A0A066RPP1</accession>
<sequence>MTYSKYFQDELSFLKEAGSEFSKSHPQLTKFLSENSNDPDVERLLEGFAFLNGKLRQKLDDELPELTQSLIALLWPHYLRSVPSMCIAQFSPHTGSVSEKTTITRGHEMASQPVDNTQCVFRTCYDVDLLPLEINSVTQHNTRSNSHLNVTLSTDSGSELSRIGLDSLRFHIHGELHVSRILYLWLFRYLDSVDVQLAGGGSKRLPASCIKKVGFADDEALLPYGPNSFSGYRLVQEYFAMPDKFMFFDVDGLEWLQGVPNQSTMSLVFNFSRSLPSEVTIRQKNLRLFCTPVANLFELDADPIRLDHKRTEYRVRPQSNTQHNHEVYSVNQVRGWSPENRRQVDYLPFESFEHQLGIESQQHYYNVKVAEHVSGKGLSHYISFFDHNAGVANLETESVLIKLTCTNGKLPQRLAPGDLTLTTHKSTNNADFTNLTKPTVSVSPQIDSSLHWQLIANMSLNYLSLIDADVLKMMLSIYDFHSRSDRQSQRASANRLNGIKGISMKPVERIFRGLPIRGNVIELQMDSSMFANEGDMYLLVSILNEFFSLYSSINSFSELEVVDVKTGEIYRWQSNQGKQAVI</sequence>
<evidence type="ECO:0000313" key="1">
    <source>
        <dbReference type="EMBL" id="KDM91076.1"/>
    </source>
</evidence>
<proteinExistence type="predicted"/>
<keyword evidence="2" id="KW-1185">Reference proteome</keyword>
<dbReference type="AlphaFoldDB" id="A0A066RPP1"/>
<dbReference type="PANTHER" id="PTHR35370:SF4">
    <property type="entry name" value="TYPE VI SECRETION SYSTEM BASEPLATE SUBUNIT TSSF"/>
    <property type="match status" value="1"/>
</dbReference>
<dbReference type="Proteomes" id="UP000027192">
    <property type="component" value="Unassembled WGS sequence"/>
</dbReference>
<dbReference type="EMBL" id="JMIB01000026">
    <property type="protein sequence ID" value="KDM91076.1"/>
    <property type="molecule type" value="Genomic_DNA"/>
</dbReference>